<feature type="chain" id="PRO_5012697658" description="Outer membrane protein beta-barrel domain-containing protein" evidence="1">
    <location>
        <begin position="27"/>
        <end position="266"/>
    </location>
</feature>
<evidence type="ECO:0000313" key="3">
    <source>
        <dbReference type="Proteomes" id="UP000242313"/>
    </source>
</evidence>
<protein>
    <recommendedName>
        <fullName evidence="4">Outer membrane protein beta-barrel domain-containing protein</fullName>
    </recommendedName>
</protein>
<dbReference type="EMBL" id="NTMR01000010">
    <property type="protein sequence ID" value="PBK04667.1"/>
    <property type="molecule type" value="Genomic_DNA"/>
</dbReference>
<evidence type="ECO:0000256" key="1">
    <source>
        <dbReference type="SAM" id="SignalP"/>
    </source>
</evidence>
<comment type="caution">
    <text evidence="2">The sequence shown here is derived from an EMBL/GenBank/DDBJ whole genome shotgun (WGS) entry which is preliminary data.</text>
</comment>
<accession>A0A2A3MIX1</accession>
<gene>
    <name evidence="2" type="ORF">CNQ84_08560</name>
</gene>
<dbReference type="Proteomes" id="UP000242313">
    <property type="component" value="Unassembled WGS sequence"/>
</dbReference>
<evidence type="ECO:0000313" key="2">
    <source>
        <dbReference type="EMBL" id="PBK04667.1"/>
    </source>
</evidence>
<organism evidence="2 3">
    <name type="scientific">Pseudomonas abyssi</name>
    <dbReference type="NCBI Taxonomy" id="170540"/>
    <lineage>
        <taxon>Bacteria</taxon>
        <taxon>Pseudomonadati</taxon>
        <taxon>Pseudomonadota</taxon>
        <taxon>Gammaproteobacteria</taxon>
        <taxon>Pseudomonadales</taxon>
        <taxon>Pseudomonadaceae</taxon>
        <taxon>Pseudomonas</taxon>
    </lineage>
</organism>
<keyword evidence="3" id="KW-1185">Reference proteome</keyword>
<feature type="signal peptide" evidence="1">
    <location>
        <begin position="1"/>
        <end position="26"/>
    </location>
</feature>
<keyword evidence="1" id="KW-0732">Signal</keyword>
<proteinExistence type="predicted"/>
<name>A0A2A3MIX1_9PSED</name>
<reference evidence="2 3" key="1">
    <citation type="submission" date="2017-09" db="EMBL/GenBank/DDBJ databases">
        <title>Pseudomonas abyssi sp. nov. isolated from Abyssopelagic Water.</title>
        <authorList>
            <person name="Wei Y."/>
        </authorList>
    </citation>
    <scope>NUCLEOTIDE SEQUENCE [LARGE SCALE GENOMIC DNA]</scope>
    <source>
        <strain evidence="2 3">MT5</strain>
    </source>
</reference>
<sequence length="266" mass="28941">MCPQRISPGKACLGAAAALVAADAMAAQHAAADSWQWTVSPYVWAAALDGDTRLAGYSSPVDVPFSETWEHLDLAAMGTVELSNGLWGGYLDLQYIDTTQDQQVSGGKAELTVSMRTASLGAFYRVVTQPLGGDTLHGQPRLFTVAPTAGVRWRSLRADAKAPGVNQDRSATWWDPFVGARLSYGLDPRWNLSTEADIGGFGVGSDFAFNGQVQVGYRSQLWSHPVLWRAGYRVLAEDFSTDDFTGNRFVWDVREYGPVFGMSMVF</sequence>
<dbReference type="AlphaFoldDB" id="A0A2A3MIX1"/>
<evidence type="ECO:0008006" key="4">
    <source>
        <dbReference type="Google" id="ProtNLM"/>
    </source>
</evidence>